<gene>
    <name evidence="9" type="ORF">ALQ84_04578</name>
</gene>
<dbReference type="PANTHER" id="PTHR10629:SF52">
    <property type="entry name" value="DNA (CYTOSINE-5)-METHYLTRANSFERASE 1"/>
    <property type="match status" value="1"/>
</dbReference>
<dbReference type="InterPro" id="IPR029063">
    <property type="entry name" value="SAM-dependent_MTases_sf"/>
</dbReference>
<dbReference type="PROSITE" id="PS00094">
    <property type="entry name" value="C5_MTASE_1"/>
    <property type="match status" value="1"/>
</dbReference>
<name>A0A0P9JUF6_9PSED</name>
<evidence type="ECO:0000256" key="4">
    <source>
        <dbReference type="ARBA" id="ARBA00022747"/>
    </source>
</evidence>
<dbReference type="SUPFAM" id="SSF53335">
    <property type="entry name" value="S-adenosyl-L-methionine-dependent methyltransferases"/>
    <property type="match status" value="1"/>
</dbReference>
<evidence type="ECO:0000256" key="3">
    <source>
        <dbReference type="ARBA" id="ARBA00022691"/>
    </source>
</evidence>
<dbReference type="Gene3D" id="3.90.120.10">
    <property type="entry name" value="DNA Methylase, subunit A, domain 2"/>
    <property type="match status" value="1"/>
</dbReference>
<accession>A0A0P9JUF6</accession>
<dbReference type="PROSITE" id="PS51679">
    <property type="entry name" value="SAM_MT_C5"/>
    <property type="match status" value="1"/>
</dbReference>
<dbReference type="Proteomes" id="UP000278587">
    <property type="component" value="Unassembled WGS sequence"/>
</dbReference>
<evidence type="ECO:0000313" key="9">
    <source>
        <dbReference type="EMBL" id="RMM13926.1"/>
    </source>
</evidence>
<evidence type="ECO:0000256" key="1">
    <source>
        <dbReference type="ARBA" id="ARBA00022603"/>
    </source>
</evidence>
<dbReference type="GO" id="GO:0003886">
    <property type="term" value="F:DNA (cytosine-5-)-methyltransferase activity"/>
    <property type="evidence" value="ECO:0007669"/>
    <property type="project" value="UniProtKB-EC"/>
</dbReference>
<dbReference type="AlphaFoldDB" id="A0A0P9JUF6"/>
<keyword evidence="2 6" id="KW-0808">Transferase</keyword>
<feature type="active site" evidence="6">
    <location>
        <position position="86"/>
    </location>
</feature>
<dbReference type="GO" id="GO:0009307">
    <property type="term" value="P:DNA restriction-modification system"/>
    <property type="evidence" value="ECO:0007669"/>
    <property type="project" value="UniProtKB-KW"/>
</dbReference>
<comment type="caution">
    <text evidence="9">The sequence shown here is derived from an EMBL/GenBank/DDBJ whole genome shotgun (WGS) entry which is preliminary data.</text>
</comment>
<dbReference type="InterPro" id="IPR050390">
    <property type="entry name" value="C5-Methyltransferase"/>
</dbReference>
<dbReference type="PRINTS" id="PR00105">
    <property type="entry name" value="C5METTRFRASE"/>
</dbReference>
<evidence type="ECO:0000256" key="2">
    <source>
        <dbReference type="ARBA" id="ARBA00022679"/>
    </source>
</evidence>
<comment type="similarity">
    <text evidence="6 7">Belongs to the class I-like SAM-binding methyltransferase superfamily. C5-methyltransferase family.</text>
</comment>
<dbReference type="Gene3D" id="3.40.50.150">
    <property type="entry name" value="Vaccinia Virus protein VP39"/>
    <property type="match status" value="1"/>
</dbReference>
<evidence type="ECO:0000256" key="6">
    <source>
        <dbReference type="PROSITE-ProRule" id="PRU01016"/>
    </source>
</evidence>
<sequence length="372" mass="41501">MELIMSKINTVDLFCGAGGFTEGFRKAGGFETVLAVDFDKQAIDTFKHNHKSVNAICRDIATITSDELSTLTDGKRIDVVIGGPPCQGFSLAGLRLPDDPKNELFKQFVRIVQILKPKIFVFENVSGIVSMQGGLVLEAICNEFTNAGYEVSYQILNSADFGVPQARPRFIMIGTSSGRQIPMPFPTHSFHADFNNDLFNVGYHPHVTVKDALSSLPRIEQGEGSEISNNLAPMNEYQKSIFGDRQPGMLFNHRATSHSQKIIERYSAMPQGGDIRSLPIELRTKKHNVFRLSEISASRTVTCNFRTDILHPWQPRGLTTREAARLQSFDDDYQFFGNLTRKARYLTQDDQVGNAVPPLLAKALASHIKEYL</sequence>
<reference evidence="9 10" key="1">
    <citation type="submission" date="2018-08" db="EMBL/GenBank/DDBJ databases">
        <title>Recombination of ecologically and evolutionarily significant loci maintains genetic cohesion in the Pseudomonas syringae species complex.</title>
        <authorList>
            <person name="Dillon M."/>
            <person name="Thakur S."/>
            <person name="Almeida R.N.D."/>
            <person name="Weir B.S."/>
            <person name="Guttman D.S."/>
        </authorList>
    </citation>
    <scope>NUCLEOTIDE SEQUENCE [LARGE SCALE GENOMIC DNA]</scope>
    <source>
        <strain evidence="9 10">ICMP 4086</strain>
    </source>
</reference>
<dbReference type="InterPro" id="IPR018117">
    <property type="entry name" value="C5_DNA_meth_AS"/>
</dbReference>
<dbReference type="NCBIfam" id="TIGR00675">
    <property type="entry name" value="dcm"/>
    <property type="match status" value="1"/>
</dbReference>
<organism evidence="9 10">
    <name type="scientific">Pseudomonas caricapapayae</name>
    <dbReference type="NCBI Taxonomy" id="46678"/>
    <lineage>
        <taxon>Bacteria</taxon>
        <taxon>Pseudomonadati</taxon>
        <taxon>Pseudomonadota</taxon>
        <taxon>Gammaproteobacteria</taxon>
        <taxon>Pseudomonadales</taxon>
        <taxon>Pseudomonadaceae</taxon>
        <taxon>Pseudomonas</taxon>
    </lineage>
</organism>
<dbReference type="InterPro" id="IPR001525">
    <property type="entry name" value="C5_MeTfrase"/>
</dbReference>
<keyword evidence="1 6" id="KW-0489">Methyltransferase</keyword>
<dbReference type="GO" id="GO:0032259">
    <property type="term" value="P:methylation"/>
    <property type="evidence" value="ECO:0007669"/>
    <property type="project" value="UniProtKB-KW"/>
</dbReference>
<evidence type="ECO:0000256" key="7">
    <source>
        <dbReference type="RuleBase" id="RU000416"/>
    </source>
</evidence>
<evidence type="ECO:0000256" key="5">
    <source>
        <dbReference type="ARBA" id="ARBA00047422"/>
    </source>
</evidence>
<comment type="catalytic activity">
    <reaction evidence="5 8">
        <text>a 2'-deoxycytidine in DNA + S-adenosyl-L-methionine = a 5-methyl-2'-deoxycytidine in DNA + S-adenosyl-L-homocysteine + H(+)</text>
        <dbReference type="Rhea" id="RHEA:13681"/>
        <dbReference type="Rhea" id="RHEA-COMP:11369"/>
        <dbReference type="Rhea" id="RHEA-COMP:11370"/>
        <dbReference type="ChEBI" id="CHEBI:15378"/>
        <dbReference type="ChEBI" id="CHEBI:57856"/>
        <dbReference type="ChEBI" id="CHEBI:59789"/>
        <dbReference type="ChEBI" id="CHEBI:85452"/>
        <dbReference type="ChEBI" id="CHEBI:85454"/>
        <dbReference type="EC" id="2.1.1.37"/>
    </reaction>
</comment>
<dbReference type="EMBL" id="RBOC01000030">
    <property type="protein sequence ID" value="RMM13926.1"/>
    <property type="molecule type" value="Genomic_DNA"/>
</dbReference>
<proteinExistence type="inferred from homology"/>
<dbReference type="GO" id="GO:0044027">
    <property type="term" value="P:negative regulation of gene expression via chromosomal CpG island methylation"/>
    <property type="evidence" value="ECO:0007669"/>
    <property type="project" value="TreeGrafter"/>
</dbReference>
<dbReference type="EC" id="2.1.1.37" evidence="8"/>
<keyword evidence="4" id="KW-0680">Restriction system</keyword>
<keyword evidence="3 6" id="KW-0949">S-adenosyl-L-methionine</keyword>
<dbReference type="GO" id="GO:0003677">
    <property type="term" value="F:DNA binding"/>
    <property type="evidence" value="ECO:0007669"/>
    <property type="project" value="TreeGrafter"/>
</dbReference>
<evidence type="ECO:0000256" key="8">
    <source>
        <dbReference type="RuleBase" id="RU000417"/>
    </source>
</evidence>
<protein>
    <recommendedName>
        <fullName evidence="8">Cytosine-specific methyltransferase</fullName>
        <ecNumber evidence="8">2.1.1.37</ecNumber>
    </recommendedName>
</protein>
<evidence type="ECO:0000313" key="10">
    <source>
        <dbReference type="Proteomes" id="UP000278587"/>
    </source>
</evidence>
<dbReference type="Pfam" id="PF00145">
    <property type="entry name" value="DNA_methylase"/>
    <property type="match status" value="1"/>
</dbReference>
<dbReference type="PANTHER" id="PTHR10629">
    <property type="entry name" value="CYTOSINE-SPECIFIC METHYLTRANSFERASE"/>
    <property type="match status" value="1"/>
</dbReference>